<sequence length="72" mass="8455">MLFYHRTYTELGLSPKVLLNTEDVRLSGFFVSEIHPLPHHQTPPSWNPALPVSCKVFDYIHWKHREPKAQSE</sequence>
<accession>A0A8C6Z0F9</accession>
<reference evidence="1" key="1">
    <citation type="submission" date="2025-08" db="UniProtKB">
        <authorList>
            <consortium name="Ensembl"/>
        </authorList>
    </citation>
    <scope>IDENTIFICATION</scope>
</reference>
<proteinExistence type="predicted"/>
<dbReference type="AlphaFoldDB" id="A0A8C6Z0F9"/>
<protein>
    <submittedName>
        <fullName evidence="1">Uncharacterized protein</fullName>
    </submittedName>
</protein>
<name>A0A8C6Z0F9_NOTPE</name>
<evidence type="ECO:0000313" key="1">
    <source>
        <dbReference type="Ensembl" id="ENSNPEP00000006945.1"/>
    </source>
</evidence>
<evidence type="ECO:0000313" key="2">
    <source>
        <dbReference type="Proteomes" id="UP000694420"/>
    </source>
</evidence>
<dbReference type="Ensembl" id="ENSNPET00000007114.1">
    <property type="protein sequence ID" value="ENSNPEP00000006945.1"/>
    <property type="gene ID" value="ENSNPEG00000005225.1"/>
</dbReference>
<keyword evidence="2" id="KW-1185">Reference proteome</keyword>
<organism evidence="1 2">
    <name type="scientific">Nothoprocta perdicaria</name>
    <name type="common">Chilean tinamou</name>
    <name type="synonym">Crypturus perdicarius</name>
    <dbReference type="NCBI Taxonomy" id="30464"/>
    <lineage>
        <taxon>Eukaryota</taxon>
        <taxon>Metazoa</taxon>
        <taxon>Chordata</taxon>
        <taxon>Craniata</taxon>
        <taxon>Vertebrata</taxon>
        <taxon>Euteleostomi</taxon>
        <taxon>Archelosauria</taxon>
        <taxon>Archosauria</taxon>
        <taxon>Dinosauria</taxon>
        <taxon>Saurischia</taxon>
        <taxon>Theropoda</taxon>
        <taxon>Coelurosauria</taxon>
        <taxon>Aves</taxon>
        <taxon>Palaeognathae</taxon>
        <taxon>Tinamiformes</taxon>
        <taxon>Tinamidae</taxon>
        <taxon>Nothoprocta</taxon>
    </lineage>
</organism>
<dbReference type="Proteomes" id="UP000694420">
    <property type="component" value="Unplaced"/>
</dbReference>
<reference evidence="1" key="2">
    <citation type="submission" date="2025-09" db="UniProtKB">
        <authorList>
            <consortium name="Ensembl"/>
        </authorList>
    </citation>
    <scope>IDENTIFICATION</scope>
</reference>